<dbReference type="PIRSF" id="PIRSF015950">
    <property type="entry name" value="Mev_P_decrbx"/>
    <property type="match status" value="1"/>
</dbReference>
<keyword evidence="6" id="KW-0443">Lipid metabolism</keyword>
<dbReference type="InterPro" id="IPR036554">
    <property type="entry name" value="GHMP_kinase_C_sf"/>
</dbReference>
<evidence type="ECO:0000256" key="1">
    <source>
        <dbReference type="ARBA" id="ARBA00008831"/>
    </source>
</evidence>
<dbReference type="EC" id="4.1.1.33" evidence="2"/>
<dbReference type="Pfam" id="PF18376">
    <property type="entry name" value="MDD_C"/>
    <property type="match status" value="1"/>
</dbReference>
<dbReference type="InterPro" id="IPR041431">
    <property type="entry name" value="Mvd1_C"/>
</dbReference>
<dbReference type="STRING" id="45070.Lnau_2691"/>
<dbReference type="Gene3D" id="3.30.230.10">
    <property type="match status" value="1"/>
</dbReference>
<name>A0A0W0WLB1_9GAMM</name>
<evidence type="ECO:0000256" key="3">
    <source>
        <dbReference type="ARBA" id="ARBA00022516"/>
    </source>
</evidence>
<keyword evidence="3" id="KW-0444">Lipid biosynthesis</keyword>
<reference evidence="10 11" key="1">
    <citation type="submission" date="2015-11" db="EMBL/GenBank/DDBJ databases">
        <title>Genomic analysis of 38 Legionella species identifies large and diverse effector repertoires.</title>
        <authorList>
            <person name="Burstein D."/>
            <person name="Amaro F."/>
            <person name="Zusman T."/>
            <person name="Lifshitz Z."/>
            <person name="Cohen O."/>
            <person name="Gilbert J.A."/>
            <person name="Pupko T."/>
            <person name="Shuman H.A."/>
            <person name="Segal G."/>
        </authorList>
    </citation>
    <scope>NUCLEOTIDE SEQUENCE [LARGE SCALE GENOMIC DNA]</scope>
    <source>
        <strain evidence="10 11">ATCC 49506</strain>
    </source>
</reference>
<dbReference type="Proteomes" id="UP000054725">
    <property type="component" value="Unassembled WGS sequence"/>
</dbReference>
<dbReference type="OrthoDB" id="5498344at2"/>
<dbReference type="InterPro" id="IPR053859">
    <property type="entry name" value="MVD-like_N"/>
</dbReference>
<evidence type="ECO:0000256" key="6">
    <source>
        <dbReference type="ARBA" id="ARBA00023098"/>
    </source>
</evidence>
<feature type="domain" description="Diphosphomevalonate decarboxylase-like N-terminal" evidence="9">
    <location>
        <begin position="23"/>
        <end position="178"/>
    </location>
</feature>
<feature type="domain" description="Mvd1 C-terminal" evidence="8">
    <location>
        <begin position="193"/>
        <end position="326"/>
    </location>
</feature>
<sequence length="355" mass="39708">MFSSSYGVYFFHSNNPAVTVITHPTISLVKYFGVRDESLRLPTRSSFALSLMNLFTKTTVSFNHGENKDKILIENYEDEAGIEMVMAFIQQFRKLYQIQKYFNVKSKNNFPTASGLASSGSGFAALSIALAELCQLNLSRKELAALARLGSGSATRSIYGGMVFWHSGEDAKGKDCFAETIFPADHWPELRMIVIVISEQPKSLSTRNAGKMIVKSPAYQGWVDAAEKRINSLIAAIQDKEIELVGSIMEQDCLEMHHCLKQVGISYHTEESNQVMTIIRGLREEKIDCYFTSDAGPQIKVLCLEHQVDLIINRIKEDFPNIRCLVSNIGNDPIVKKSLINNSNECEPDPFSAKL</sequence>
<protein>
    <recommendedName>
        <fullName evidence="2">diphosphomevalonate decarboxylase</fullName>
        <ecNumber evidence="2">4.1.1.33</ecNumber>
    </recommendedName>
</protein>
<evidence type="ECO:0000259" key="9">
    <source>
        <dbReference type="Pfam" id="PF22700"/>
    </source>
</evidence>
<dbReference type="GO" id="GO:0005829">
    <property type="term" value="C:cytosol"/>
    <property type="evidence" value="ECO:0007669"/>
    <property type="project" value="InterPro"/>
</dbReference>
<evidence type="ECO:0000259" key="8">
    <source>
        <dbReference type="Pfam" id="PF18376"/>
    </source>
</evidence>
<keyword evidence="11" id="KW-1185">Reference proteome</keyword>
<evidence type="ECO:0000256" key="7">
    <source>
        <dbReference type="ARBA" id="ARBA00023239"/>
    </source>
</evidence>
<accession>A0A0W0WLB1</accession>
<evidence type="ECO:0000256" key="5">
    <source>
        <dbReference type="ARBA" id="ARBA00022840"/>
    </source>
</evidence>
<keyword evidence="4" id="KW-0547">Nucleotide-binding</keyword>
<organism evidence="10 11">
    <name type="scientific">Legionella nautarum</name>
    <dbReference type="NCBI Taxonomy" id="45070"/>
    <lineage>
        <taxon>Bacteria</taxon>
        <taxon>Pseudomonadati</taxon>
        <taxon>Pseudomonadota</taxon>
        <taxon>Gammaproteobacteria</taxon>
        <taxon>Legionellales</taxon>
        <taxon>Legionellaceae</taxon>
        <taxon>Legionella</taxon>
    </lineage>
</organism>
<dbReference type="AlphaFoldDB" id="A0A0W0WLB1"/>
<gene>
    <name evidence="10" type="ORF">Lnau_2691</name>
</gene>
<dbReference type="GO" id="GO:0005524">
    <property type="term" value="F:ATP binding"/>
    <property type="evidence" value="ECO:0007669"/>
    <property type="project" value="UniProtKB-KW"/>
</dbReference>
<dbReference type="Gene3D" id="3.30.70.890">
    <property type="entry name" value="GHMP kinase, C-terminal domain"/>
    <property type="match status" value="1"/>
</dbReference>
<comment type="similarity">
    <text evidence="1">Belongs to the diphosphomevalonate decarboxylase family.</text>
</comment>
<proteinExistence type="inferred from homology"/>
<keyword evidence="7" id="KW-0456">Lyase</keyword>
<dbReference type="GO" id="GO:0019287">
    <property type="term" value="P:isopentenyl diphosphate biosynthetic process, mevalonate pathway"/>
    <property type="evidence" value="ECO:0007669"/>
    <property type="project" value="InterPro"/>
</dbReference>
<dbReference type="SUPFAM" id="SSF55060">
    <property type="entry name" value="GHMP Kinase, C-terminal domain"/>
    <property type="match status" value="1"/>
</dbReference>
<comment type="caution">
    <text evidence="10">The sequence shown here is derived from an EMBL/GenBank/DDBJ whole genome shotgun (WGS) entry which is preliminary data.</text>
</comment>
<evidence type="ECO:0000313" key="11">
    <source>
        <dbReference type="Proteomes" id="UP000054725"/>
    </source>
</evidence>
<dbReference type="InterPro" id="IPR020568">
    <property type="entry name" value="Ribosomal_Su5_D2-typ_SF"/>
</dbReference>
<evidence type="ECO:0000256" key="4">
    <source>
        <dbReference type="ARBA" id="ARBA00022741"/>
    </source>
</evidence>
<dbReference type="NCBIfam" id="TIGR01240">
    <property type="entry name" value="mevDPdecarb"/>
    <property type="match status" value="1"/>
</dbReference>
<dbReference type="PANTHER" id="PTHR10977:SF3">
    <property type="entry name" value="DIPHOSPHOMEVALONATE DECARBOXYLASE"/>
    <property type="match status" value="1"/>
</dbReference>
<dbReference type="SUPFAM" id="SSF54211">
    <property type="entry name" value="Ribosomal protein S5 domain 2-like"/>
    <property type="match status" value="1"/>
</dbReference>
<dbReference type="Pfam" id="PF22700">
    <property type="entry name" value="MVD-like_N"/>
    <property type="match status" value="1"/>
</dbReference>
<dbReference type="PANTHER" id="PTHR10977">
    <property type="entry name" value="DIPHOSPHOMEVALONATE DECARBOXYLASE"/>
    <property type="match status" value="1"/>
</dbReference>
<dbReference type="EMBL" id="LNYO01000024">
    <property type="protein sequence ID" value="KTD33043.1"/>
    <property type="molecule type" value="Genomic_DNA"/>
</dbReference>
<dbReference type="InterPro" id="IPR005935">
    <property type="entry name" value="Mev_decarb"/>
</dbReference>
<dbReference type="RefSeq" id="WP_058505667.1">
    <property type="nucleotide sequence ID" value="NZ_CAAAIF010000022.1"/>
</dbReference>
<dbReference type="PATRIC" id="fig|45070.6.peg.2842"/>
<dbReference type="GO" id="GO:0004163">
    <property type="term" value="F:diphosphomevalonate decarboxylase activity"/>
    <property type="evidence" value="ECO:0007669"/>
    <property type="project" value="UniProtKB-EC"/>
</dbReference>
<evidence type="ECO:0000256" key="2">
    <source>
        <dbReference type="ARBA" id="ARBA00012296"/>
    </source>
</evidence>
<evidence type="ECO:0000313" key="10">
    <source>
        <dbReference type="EMBL" id="KTD33043.1"/>
    </source>
</evidence>
<keyword evidence="5" id="KW-0067">ATP-binding</keyword>
<dbReference type="InterPro" id="IPR029765">
    <property type="entry name" value="Mev_diP_decarb"/>
</dbReference>
<dbReference type="InterPro" id="IPR014721">
    <property type="entry name" value="Ribsml_uS5_D2-typ_fold_subgr"/>
</dbReference>